<dbReference type="EMBL" id="MU827780">
    <property type="protein sequence ID" value="KAJ7337832.1"/>
    <property type="molecule type" value="Genomic_DNA"/>
</dbReference>
<feature type="compositionally biased region" description="Acidic residues" evidence="1">
    <location>
        <begin position="315"/>
        <end position="325"/>
    </location>
</feature>
<feature type="region of interest" description="Disordered" evidence="1">
    <location>
        <begin position="24"/>
        <end position="123"/>
    </location>
</feature>
<dbReference type="Pfam" id="PF01391">
    <property type="entry name" value="Collagen"/>
    <property type="match status" value="1"/>
</dbReference>
<feature type="signal peptide" evidence="2">
    <location>
        <begin position="1"/>
        <end position="27"/>
    </location>
</feature>
<evidence type="ECO:0000313" key="3">
    <source>
        <dbReference type="EMBL" id="KAJ7337832.1"/>
    </source>
</evidence>
<feature type="chain" id="PRO_5040926056" evidence="2">
    <location>
        <begin position="28"/>
        <end position="347"/>
    </location>
</feature>
<dbReference type="PANTHER" id="PTHR24637">
    <property type="entry name" value="COLLAGEN"/>
    <property type="match status" value="1"/>
</dbReference>
<evidence type="ECO:0000256" key="1">
    <source>
        <dbReference type="SAM" id="MobiDB-lite"/>
    </source>
</evidence>
<dbReference type="Proteomes" id="UP001163046">
    <property type="component" value="Unassembled WGS sequence"/>
</dbReference>
<comment type="caution">
    <text evidence="3">The sequence shown here is derived from an EMBL/GenBank/DDBJ whole genome shotgun (WGS) entry which is preliminary data.</text>
</comment>
<feature type="compositionally biased region" description="Pro residues" evidence="1">
    <location>
        <begin position="43"/>
        <end position="52"/>
    </location>
</feature>
<sequence length="347" mass="36908">MVSLHYVSLRFLLLVLYSISLFTSSRSNEPSPLESRSFDSVSEPPPTLPPFPCNCKDGEPGKDGRDGRDGVTVVGPPGPAGRDGMNGTDGMNGRDGQAGRDGRDGQKGDQGPPGQRGPPGVCDRAEINSILARIFDLESEVKKVSETLGTKLNIVDNKIDAKAAELLAIIQIVNETIIPGPPGSQGPPGEKGLTGEKGPQGQRGSQGLQGQRGLKGEKGAMGSQGARGLKGDKGDSITLKGCRHSVKRSEPNKYPKNVVLKEPSQGHVIVGVTCASDKGGVAQLFYQGTDNSFVCSCSFAQQCGKKAGKKRRYDDDDDDDGDDDDDRKPPHHRPKACYLHYWECPAS</sequence>
<feature type="compositionally biased region" description="Basic and acidic residues" evidence="1">
    <location>
        <begin position="97"/>
        <end position="107"/>
    </location>
</feature>
<gene>
    <name evidence="3" type="ORF">OS493_007990</name>
</gene>
<evidence type="ECO:0000313" key="4">
    <source>
        <dbReference type="Proteomes" id="UP001163046"/>
    </source>
</evidence>
<feature type="region of interest" description="Disordered" evidence="1">
    <location>
        <begin position="177"/>
        <end position="254"/>
    </location>
</feature>
<dbReference type="OrthoDB" id="5983381at2759"/>
<reference evidence="3" key="1">
    <citation type="submission" date="2023-01" db="EMBL/GenBank/DDBJ databases">
        <title>Genome assembly of the deep-sea coral Lophelia pertusa.</title>
        <authorList>
            <person name="Herrera S."/>
            <person name="Cordes E."/>
        </authorList>
    </citation>
    <scope>NUCLEOTIDE SEQUENCE</scope>
    <source>
        <strain evidence="3">USNM1676648</strain>
        <tissue evidence="3">Polyp</tissue>
    </source>
</reference>
<evidence type="ECO:0000256" key="2">
    <source>
        <dbReference type="SAM" id="SignalP"/>
    </source>
</evidence>
<dbReference type="AlphaFoldDB" id="A0A9X0CFL1"/>
<name>A0A9X0CFL1_9CNID</name>
<accession>A0A9X0CFL1</accession>
<organism evidence="3 4">
    <name type="scientific">Desmophyllum pertusum</name>
    <dbReference type="NCBI Taxonomy" id="174260"/>
    <lineage>
        <taxon>Eukaryota</taxon>
        <taxon>Metazoa</taxon>
        <taxon>Cnidaria</taxon>
        <taxon>Anthozoa</taxon>
        <taxon>Hexacorallia</taxon>
        <taxon>Scleractinia</taxon>
        <taxon>Caryophylliina</taxon>
        <taxon>Caryophylliidae</taxon>
        <taxon>Desmophyllum</taxon>
    </lineage>
</organism>
<keyword evidence="4" id="KW-1185">Reference proteome</keyword>
<feature type="compositionally biased region" description="Basic and acidic residues" evidence="1">
    <location>
        <begin position="56"/>
        <end position="69"/>
    </location>
</feature>
<protein>
    <submittedName>
        <fullName evidence="3">Uncharacterized protein</fullName>
    </submittedName>
</protein>
<feature type="compositionally biased region" description="Low complexity" evidence="1">
    <location>
        <begin position="199"/>
        <end position="212"/>
    </location>
</feature>
<keyword evidence="2" id="KW-0732">Signal</keyword>
<dbReference type="InterPro" id="IPR008160">
    <property type="entry name" value="Collagen"/>
</dbReference>
<dbReference type="PANTHER" id="PTHR24637:SF417">
    <property type="entry name" value="COL_CUTICLE_N DOMAIN-CONTAINING PROTEIN"/>
    <property type="match status" value="1"/>
</dbReference>
<proteinExistence type="predicted"/>
<feature type="region of interest" description="Disordered" evidence="1">
    <location>
        <begin position="303"/>
        <end position="334"/>
    </location>
</feature>